<evidence type="ECO:0000259" key="7">
    <source>
        <dbReference type="Pfam" id="PF00082"/>
    </source>
</evidence>
<sequence length="538" mass="58874">MKKFYFILLLVVANFGYSQIEDAWVYFSNKPNSATFLANPLTMLTQRSLDRRAAQNIPLDITDVPIEQTYIDQVTNANGIIIMASSKWMNALHIRGTLTDIQALSSLPFVSTIKYANHSLNPGGRIAQKSSEIRPVNKQLDTQTTYNYGGSQNQIEMLNGHLLHQQNYTGQGKIIAVLDSGFIGVNTAAPFQNLITNNQIINGYNFPDRNFNYYTRHNHGTMVLSTMGGFVDGQLVGTAPSSRYYLFITEDVNSENPVEESYWVEAAELADYYGADVINSSLGYSVYDNPNYSHQYDDMIGNKTFASKGANMAFSKGIVVVVSAGNSGTTGEPHISTPADAIGALTIGAVDSAEAYATFSSIGPSYDNRVKPDVCAKGLNATVSNTSGTIITASGTSFSGPILAGMAATFWSAIPNLTAQQVVNYIRQSADLYATPTIYKGYGIPDFQLALNSALSLEEINNDNAFSVYPNPAENQISFHLQYNQKGTVYLYNTLGQNILSKEISSENNSIDIQNLSNGIYYYNFDADKSFQGKIIKK</sequence>
<dbReference type="InterPro" id="IPR051048">
    <property type="entry name" value="Peptidase_S8/S53_subtilisin"/>
</dbReference>
<dbReference type="PANTHER" id="PTHR43399">
    <property type="entry name" value="SUBTILISIN-RELATED"/>
    <property type="match status" value="1"/>
</dbReference>
<comment type="similarity">
    <text evidence="1 6">Belongs to the peptidase S8 family.</text>
</comment>
<evidence type="ECO:0000259" key="8">
    <source>
        <dbReference type="Pfam" id="PF18962"/>
    </source>
</evidence>
<accession>A0A1H8Z6I3</accession>
<keyword evidence="2 6" id="KW-0645">Protease</keyword>
<dbReference type="PIRSF" id="PIRSF037903">
    <property type="entry name" value="Subtilisin_rel_GFO_2223"/>
    <property type="match status" value="1"/>
</dbReference>
<dbReference type="Gene3D" id="3.40.50.200">
    <property type="entry name" value="Peptidase S8/S53 domain"/>
    <property type="match status" value="1"/>
</dbReference>
<keyword evidence="4 6" id="KW-0378">Hydrolase</keyword>
<evidence type="ECO:0000256" key="4">
    <source>
        <dbReference type="ARBA" id="ARBA00022801"/>
    </source>
</evidence>
<dbReference type="AlphaFoldDB" id="A0A1H8Z6I3"/>
<name>A0A1H8Z6I3_9FLAO</name>
<keyword evidence="10" id="KW-1185">Reference proteome</keyword>
<organism evidence="9 10">
    <name type="scientific">Flavobacterium urocaniciphilum</name>
    <dbReference type="NCBI Taxonomy" id="1299341"/>
    <lineage>
        <taxon>Bacteria</taxon>
        <taxon>Pseudomonadati</taxon>
        <taxon>Bacteroidota</taxon>
        <taxon>Flavobacteriia</taxon>
        <taxon>Flavobacteriales</taxon>
        <taxon>Flavobacteriaceae</taxon>
        <taxon>Flavobacterium</taxon>
    </lineage>
</organism>
<keyword evidence="3" id="KW-0732">Signal</keyword>
<evidence type="ECO:0000256" key="1">
    <source>
        <dbReference type="ARBA" id="ARBA00011073"/>
    </source>
</evidence>
<dbReference type="GO" id="GO:0006508">
    <property type="term" value="P:proteolysis"/>
    <property type="evidence" value="ECO:0007669"/>
    <property type="project" value="UniProtKB-KW"/>
</dbReference>
<dbReference type="InterPro" id="IPR023827">
    <property type="entry name" value="Peptidase_S8_Asp-AS"/>
</dbReference>
<dbReference type="PROSITE" id="PS00136">
    <property type="entry name" value="SUBTILASE_ASP"/>
    <property type="match status" value="1"/>
</dbReference>
<evidence type="ECO:0000256" key="3">
    <source>
        <dbReference type="ARBA" id="ARBA00022729"/>
    </source>
</evidence>
<dbReference type="STRING" id="1299341.SAMN05444005_101480"/>
<gene>
    <name evidence="9" type="ORF">SAMN05444005_101480</name>
</gene>
<dbReference type="Pfam" id="PF18962">
    <property type="entry name" value="Por_Secre_tail"/>
    <property type="match status" value="1"/>
</dbReference>
<feature type="active site" description="Charge relay system" evidence="6">
    <location>
        <position position="219"/>
    </location>
</feature>
<dbReference type="PROSITE" id="PS51892">
    <property type="entry name" value="SUBTILASE"/>
    <property type="match status" value="1"/>
</dbReference>
<evidence type="ECO:0000313" key="9">
    <source>
        <dbReference type="EMBL" id="SEP59218.1"/>
    </source>
</evidence>
<dbReference type="EMBL" id="FOEI01000001">
    <property type="protein sequence ID" value="SEP59218.1"/>
    <property type="molecule type" value="Genomic_DNA"/>
</dbReference>
<keyword evidence="5 6" id="KW-0720">Serine protease</keyword>
<dbReference type="GO" id="GO:0004252">
    <property type="term" value="F:serine-type endopeptidase activity"/>
    <property type="evidence" value="ECO:0007669"/>
    <property type="project" value="UniProtKB-UniRule"/>
</dbReference>
<dbReference type="Proteomes" id="UP000198648">
    <property type="component" value="Unassembled WGS sequence"/>
</dbReference>
<evidence type="ECO:0000256" key="2">
    <source>
        <dbReference type="ARBA" id="ARBA00022670"/>
    </source>
</evidence>
<evidence type="ECO:0000256" key="5">
    <source>
        <dbReference type="ARBA" id="ARBA00022825"/>
    </source>
</evidence>
<dbReference type="CDD" id="cd07493">
    <property type="entry name" value="Peptidases_S8_9"/>
    <property type="match status" value="1"/>
</dbReference>
<dbReference type="InterPro" id="IPR000209">
    <property type="entry name" value="Peptidase_S8/S53_dom"/>
</dbReference>
<dbReference type="OrthoDB" id="1407599at2"/>
<dbReference type="NCBIfam" id="TIGR04183">
    <property type="entry name" value="Por_Secre_tail"/>
    <property type="match status" value="1"/>
</dbReference>
<dbReference type="InterPro" id="IPR036852">
    <property type="entry name" value="Peptidase_S8/S53_dom_sf"/>
</dbReference>
<protein>
    <submittedName>
        <fullName evidence="9">Por secretion system C-terminal sorting domain-containing protein</fullName>
    </submittedName>
</protein>
<dbReference type="InterPro" id="IPR015500">
    <property type="entry name" value="Peptidase_S8_subtilisin-rel"/>
</dbReference>
<feature type="active site" description="Charge relay system" evidence="6">
    <location>
        <position position="397"/>
    </location>
</feature>
<dbReference type="SUPFAM" id="SSF52743">
    <property type="entry name" value="Subtilisin-like"/>
    <property type="match status" value="1"/>
</dbReference>
<feature type="domain" description="Secretion system C-terminal sorting" evidence="8">
    <location>
        <begin position="468"/>
        <end position="535"/>
    </location>
</feature>
<evidence type="ECO:0000313" key="10">
    <source>
        <dbReference type="Proteomes" id="UP000198648"/>
    </source>
</evidence>
<dbReference type="Pfam" id="PF00082">
    <property type="entry name" value="Peptidase_S8"/>
    <property type="match status" value="1"/>
</dbReference>
<reference evidence="9 10" key="1">
    <citation type="submission" date="2016-10" db="EMBL/GenBank/DDBJ databases">
        <authorList>
            <person name="de Groot N.N."/>
        </authorList>
    </citation>
    <scope>NUCLEOTIDE SEQUENCE [LARGE SCALE GENOMIC DNA]</scope>
    <source>
        <strain evidence="9 10">DSM 27078</strain>
    </source>
</reference>
<feature type="domain" description="Peptidase S8/S53" evidence="7">
    <location>
        <begin position="170"/>
        <end position="443"/>
    </location>
</feature>
<dbReference type="InterPro" id="IPR017317">
    <property type="entry name" value="Pept_S8_subtilisin_bacteroid-2"/>
</dbReference>
<dbReference type="PANTHER" id="PTHR43399:SF4">
    <property type="entry name" value="CELL WALL-ASSOCIATED PROTEASE"/>
    <property type="match status" value="1"/>
</dbReference>
<proteinExistence type="inferred from homology"/>
<dbReference type="InterPro" id="IPR026444">
    <property type="entry name" value="Secre_tail"/>
</dbReference>
<dbReference type="PRINTS" id="PR00723">
    <property type="entry name" value="SUBTILISIN"/>
</dbReference>
<evidence type="ECO:0000256" key="6">
    <source>
        <dbReference type="PROSITE-ProRule" id="PRU01240"/>
    </source>
</evidence>
<feature type="active site" description="Charge relay system" evidence="6">
    <location>
        <position position="179"/>
    </location>
</feature>
<dbReference type="RefSeq" id="WP_091464644.1">
    <property type="nucleotide sequence ID" value="NZ_FOEI01000001.1"/>
</dbReference>